<sequence length="341" mass="38922">MPQALFGYISRMIKVIDDQRTIQQLHRRFLHKLADEFTERIACWVGFPSGNFADTVSYSEELDIWVSSNNQPTKFWNGFGVGRPKPGSNNSLVGEINFPFETINRRIAGAFAVEDGGKILVLHRGKIGGGKPGIGKNYFTDNYTGEWVRAWDGDRGTDFCLVAEFESPLFASQVADFIKQIQRVKRLISDDEERAPFDFSDFIYSEESHGQILTESREPTTINRVHGIVVNRLAELLVSQGLKVARDKNRDLFIHRQSEVLMLFEVKTTLSTQAMCTAMGQLLLYSVPFPKRAFLVAVFPQKLSRKVAKRFEELGIQVLYYEWEDKKPKFLNLKKTLALLP</sequence>
<accession>A0A9X1VJF1</accession>
<gene>
    <name evidence="1" type="ORF">MON38_21015</name>
</gene>
<evidence type="ECO:0000313" key="2">
    <source>
        <dbReference type="Proteomes" id="UP001139193"/>
    </source>
</evidence>
<proteinExistence type="predicted"/>
<dbReference type="Proteomes" id="UP001139193">
    <property type="component" value="Unassembled WGS sequence"/>
</dbReference>
<name>A0A9X1VJF1_9BACT</name>
<dbReference type="EMBL" id="JALBGC010000006">
    <property type="protein sequence ID" value="MCI1189912.1"/>
    <property type="molecule type" value="Genomic_DNA"/>
</dbReference>
<protein>
    <submittedName>
        <fullName evidence="1">Uncharacterized protein</fullName>
    </submittedName>
</protein>
<reference evidence="1" key="1">
    <citation type="submission" date="2022-03" db="EMBL/GenBank/DDBJ databases">
        <title>Bacterial whole genome sequence for Hymenobacter sp. DH14.</title>
        <authorList>
            <person name="Le V."/>
        </authorList>
    </citation>
    <scope>NUCLEOTIDE SEQUENCE</scope>
    <source>
        <strain evidence="1">DH14</strain>
    </source>
</reference>
<dbReference type="AlphaFoldDB" id="A0A9X1VJF1"/>
<organism evidence="1 2">
    <name type="scientific">Hymenobacter cyanobacteriorum</name>
    <dbReference type="NCBI Taxonomy" id="2926463"/>
    <lineage>
        <taxon>Bacteria</taxon>
        <taxon>Pseudomonadati</taxon>
        <taxon>Bacteroidota</taxon>
        <taxon>Cytophagia</taxon>
        <taxon>Cytophagales</taxon>
        <taxon>Hymenobacteraceae</taxon>
        <taxon>Hymenobacter</taxon>
    </lineage>
</organism>
<evidence type="ECO:0000313" key="1">
    <source>
        <dbReference type="EMBL" id="MCI1189912.1"/>
    </source>
</evidence>
<dbReference type="RefSeq" id="WP_241938121.1">
    <property type="nucleotide sequence ID" value="NZ_JALBGC010000006.1"/>
</dbReference>
<comment type="caution">
    <text evidence="1">The sequence shown here is derived from an EMBL/GenBank/DDBJ whole genome shotgun (WGS) entry which is preliminary data.</text>
</comment>
<keyword evidence="2" id="KW-1185">Reference proteome</keyword>